<accession>A0A3P8HUW7</accession>
<dbReference type="OrthoDB" id="5874415at2759"/>
<feature type="region of interest" description="Disordered" evidence="1">
    <location>
        <begin position="123"/>
        <end position="179"/>
    </location>
</feature>
<dbReference type="WBParaSite" id="HPBE_0002524501-mRNA-1">
    <property type="protein sequence ID" value="HPBE_0002524501-mRNA-1"/>
    <property type="gene ID" value="HPBE_0002524501"/>
</dbReference>
<reference evidence="2 3" key="1">
    <citation type="submission" date="2018-11" db="EMBL/GenBank/DDBJ databases">
        <authorList>
            <consortium name="Pathogen Informatics"/>
        </authorList>
    </citation>
    <scope>NUCLEOTIDE SEQUENCE [LARGE SCALE GENOMIC DNA]</scope>
</reference>
<evidence type="ECO:0000313" key="3">
    <source>
        <dbReference type="Proteomes" id="UP000050761"/>
    </source>
</evidence>
<evidence type="ECO:0000313" key="4">
    <source>
        <dbReference type="WBParaSite" id="HPBE_0002524501-mRNA-1"/>
    </source>
</evidence>
<name>A0A183GRC5_HELPZ</name>
<feature type="compositionally biased region" description="Basic and acidic residues" evidence="1">
    <location>
        <begin position="166"/>
        <end position="179"/>
    </location>
</feature>
<evidence type="ECO:0000256" key="1">
    <source>
        <dbReference type="SAM" id="MobiDB-lite"/>
    </source>
</evidence>
<protein>
    <submittedName>
        <fullName evidence="2 4">Uncharacterized protein</fullName>
    </submittedName>
</protein>
<keyword evidence="3" id="KW-1185">Reference proteome</keyword>
<dbReference type="EMBL" id="UZAH01037575">
    <property type="protein sequence ID" value="VDP49949.1"/>
    <property type="molecule type" value="Genomic_DNA"/>
</dbReference>
<proteinExistence type="predicted"/>
<sequence>MGWETCRSGVSDDIPFQRTIAKTRPLKTPSVVALDHCDFYYGPMFGNRWPSIRLGLLTPNKYIAVVNTFSKACDAHEELLTDLSTMDLLARIRGKTATERIEEKKQLVDSLAKEATNRVLQELETEQASEPLPTGLEDPLMRSAAGLSEFQPPSGSITAGELQMGQRKEKTRRSLENYQ</sequence>
<dbReference type="Gene3D" id="6.20.240.40">
    <property type="match status" value="1"/>
</dbReference>
<accession>A0A183GRC5</accession>
<dbReference type="Proteomes" id="UP000050761">
    <property type="component" value="Unassembled WGS sequence"/>
</dbReference>
<evidence type="ECO:0000313" key="2">
    <source>
        <dbReference type="EMBL" id="VDP49949.1"/>
    </source>
</evidence>
<organism evidence="3 4">
    <name type="scientific">Heligmosomoides polygyrus</name>
    <name type="common">Parasitic roundworm</name>
    <dbReference type="NCBI Taxonomy" id="6339"/>
    <lineage>
        <taxon>Eukaryota</taxon>
        <taxon>Metazoa</taxon>
        <taxon>Ecdysozoa</taxon>
        <taxon>Nematoda</taxon>
        <taxon>Chromadorea</taxon>
        <taxon>Rhabditida</taxon>
        <taxon>Rhabditina</taxon>
        <taxon>Rhabditomorpha</taxon>
        <taxon>Strongyloidea</taxon>
        <taxon>Heligmosomidae</taxon>
        <taxon>Heligmosomoides</taxon>
    </lineage>
</organism>
<reference evidence="4" key="2">
    <citation type="submission" date="2019-09" db="UniProtKB">
        <authorList>
            <consortium name="WormBaseParasite"/>
        </authorList>
    </citation>
    <scope>IDENTIFICATION</scope>
</reference>
<dbReference type="AlphaFoldDB" id="A0A183GRC5"/>
<gene>
    <name evidence="2" type="ORF">HPBE_LOCUS25244</name>
</gene>